<reference evidence="1" key="1">
    <citation type="submission" date="2019-09" db="EMBL/GenBank/DDBJ databases">
        <authorList>
            <person name="Needham M D."/>
        </authorList>
    </citation>
    <scope>NUCLEOTIDE SEQUENCE</scope>
</reference>
<protein>
    <submittedName>
        <fullName evidence="1">Uncharacterized protein</fullName>
    </submittedName>
</protein>
<dbReference type="AlphaFoldDB" id="A0A5E8CIE7"/>
<organism evidence="1">
    <name type="scientific">seawater metagenome</name>
    <dbReference type="NCBI Taxonomy" id="1561972"/>
    <lineage>
        <taxon>unclassified sequences</taxon>
        <taxon>metagenomes</taxon>
        <taxon>ecological metagenomes</taxon>
    </lineage>
</organism>
<evidence type="ECO:0000313" key="1">
    <source>
        <dbReference type="EMBL" id="VVU94847.1"/>
    </source>
</evidence>
<accession>A0A5E8CIE7</accession>
<dbReference type="EMBL" id="CABVLZ010000002">
    <property type="protein sequence ID" value="VVU94847.1"/>
    <property type="molecule type" value="Genomic_DNA"/>
</dbReference>
<name>A0A5E8CIE7_9ZZZZ</name>
<gene>
    <name evidence="1" type="ORF">CPAV1605_572</name>
</gene>
<sequence>MEEDKLINAISWALENNYDIILIATDEIDYNEQRLIWQNKNKYYIKNLKIEFILKEIKLYMNDNKKYFIKILFNDLKNNIEFFLINTPWEIIDKNKIDIMI</sequence>
<proteinExistence type="predicted"/>